<feature type="transmembrane region" description="Helical" evidence="1">
    <location>
        <begin position="27"/>
        <end position="44"/>
    </location>
</feature>
<dbReference type="GeneID" id="41713807"/>
<dbReference type="AlphaFoldDB" id="A0A5C0XS17"/>
<accession>A0A5C0XS17</accession>
<evidence type="ECO:0000313" key="2">
    <source>
        <dbReference type="EMBL" id="QEK79579.1"/>
    </source>
</evidence>
<feature type="transmembrane region" description="Helical" evidence="1">
    <location>
        <begin position="50"/>
        <end position="73"/>
    </location>
</feature>
<evidence type="ECO:0000313" key="3">
    <source>
        <dbReference type="Proteomes" id="UP000324354"/>
    </source>
</evidence>
<reference evidence="2 3" key="1">
    <citation type="submission" date="2017-08" db="EMBL/GenBank/DDBJ databases">
        <title>Resequencing and Reannotation of the genome of Pyrococcus furiosus type strain DSM3638.</title>
        <authorList>
            <person name="Reichelt R.M."/>
            <person name="Bunk B."/>
        </authorList>
    </citation>
    <scope>NUCLEOTIDE SEQUENCE [LARGE SCALE GENOMIC DNA]</scope>
    <source>
        <strain evidence="2 3">DSM 3638</strain>
    </source>
</reference>
<dbReference type="GeneID" id="13301195"/>
<feature type="transmembrane region" description="Helical" evidence="1">
    <location>
        <begin position="102"/>
        <end position="120"/>
    </location>
</feature>
<proteinExistence type="predicted"/>
<keyword evidence="1" id="KW-1133">Transmembrane helix</keyword>
<dbReference type="RefSeq" id="WP_011013126.1">
    <property type="nucleotide sequence ID" value="NC_003413.1"/>
</dbReference>
<name>A0A5C0XS17_PYRFU</name>
<feature type="transmembrane region" description="Helical" evidence="1">
    <location>
        <begin position="156"/>
        <end position="171"/>
    </location>
</feature>
<feature type="transmembrane region" description="Helical" evidence="1">
    <location>
        <begin position="6"/>
        <end position="22"/>
    </location>
</feature>
<protein>
    <submittedName>
        <fullName evidence="2">Uncharacterized protein</fullName>
    </submittedName>
</protein>
<evidence type="ECO:0000256" key="1">
    <source>
        <dbReference type="SAM" id="Phobius"/>
    </source>
</evidence>
<feature type="transmembrane region" description="Helical" evidence="1">
    <location>
        <begin position="132"/>
        <end position="150"/>
    </location>
</feature>
<dbReference type="EMBL" id="CP023154">
    <property type="protein sequence ID" value="QEK79579.1"/>
    <property type="molecule type" value="Genomic_DNA"/>
</dbReference>
<dbReference type="Proteomes" id="UP000324354">
    <property type="component" value="Chromosome"/>
</dbReference>
<sequence>MVGSVYTLFLYFSIILGVIVGVRTRSFHSSLAVLVFSSTFVAGIKYNNSYIAIISWLALSTLSSYLFHLNVIIKSRKDESVSNVLMGYLLGFFILLTLKLHGAGWILSILASYWVFYILLMFDYSKNRRAYYLLKTLWIIFSWGALIEAFGLQKELLPFLVVYTLIFILWFKRQEYSPT</sequence>
<keyword evidence="1" id="KW-0812">Transmembrane</keyword>
<feature type="transmembrane region" description="Helical" evidence="1">
    <location>
        <begin position="80"/>
        <end position="96"/>
    </location>
</feature>
<dbReference type="OrthoDB" id="102217at2157"/>
<gene>
    <name evidence="2" type="ORF">PFDSM3638_09995</name>
</gene>
<organism evidence="2 3">
    <name type="scientific">Pyrococcus furiosus (strain ATCC 43587 / DSM 3638 / JCM 8422 / Vc1)</name>
    <dbReference type="NCBI Taxonomy" id="186497"/>
    <lineage>
        <taxon>Archaea</taxon>
        <taxon>Methanobacteriati</taxon>
        <taxon>Methanobacteriota</taxon>
        <taxon>Thermococci</taxon>
        <taxon>Thermococcales</taxon>
        <taxon>Thermococcaceae</taxon>
        <taxon>Pyrococcus</taxon>
    </lineage>
</organism>
<keyword evidence="1" id="KW-0472">Membrane</keyword>